<evidence type="ECO:0000313" key="1">
    <source>
        <dbReference type="EMBL" id="GFS22564.1"/>
    </source>
</evidence>
<dbReference type="Proteomes" id="UP000762676">
    <property type="component" value="Unassembled WGS sequence"/>
</dbReference>
<dbReference type="EMBL" id="BMAT01006934">
    <property type="protein sequence ID" value="GFS22564.1"/>
    <property type="molecule type" value="Genomic_DNA"/>
</dbReference>
<comment type="caution">
    <text evidence="1">The sequence shown here is derived from an EMBL/GenBank/DDBJ whole genome shotgun (WGS) entry which is preliminary data.</text>
</comment>
<sequence>MRSCSVHNLSQAQATDDDGIRQAGTLSLSLANPVSLSLLADHAWQIDFHGTCEFPRVRQLFTMLLTSRVFRDMMPLVTQSSHPVSLRSIARAASPVRVSLTNSKAARCYGAGFSSKDGRRGGRRWQRIG</sequence>
<keyword evidence="2" id="KW-1185">Reference proteome</keyword>
<organism evidence="1 2">
    <name type="scientific">Elysia marginata</name>
    <dbReference type="NCBI Taxonomy" id="1093978"/>
    <lineage>
        <taxon>Eukaryota</taxon>
        <taxon>Metazoa</taxon>
        <taxon>Spiralia</taxon>
        <taxon>Lophotrochozoa</taxon>
        <taxon>Mollusca</taxon>
        <taxon>Gastropoda</taxon>
        <taxon>Heterobranchia</taxon>
        <taxon>Euthyneura</taxon>
        <taxon>Panpulmonata</taxon>
        <taxon>Sacoglossa</taxon>
        <taxon>Placobranchoidea</taxon>
        <taxon>Plakobranchidae</taxon>
        <taxon>Elysia</taxon>
    </lineage>
</organism>
<reference evidence="1 2" key="1">
    <citation type="journal article" date="2021" name="Elife">
        <title>Chloroplast acquisition without the gene transfer in kleptoplastic sea slugs, Plakobranchus ocellatus.</title>
        <authorList>
            <person name="Maeda T."/>
            <person name="Takahashi S."/>
            <person name="Yoshida T."/>
            <person name="Shimamura S."/>
            <person name="Takaki Y."/>
            <person name="Nagai Y."/>
            <person name="Toyoda A."/>
            <person name="Suzuki Y."/>
            <person name="Arimoto A."/>
            <person name="Ishii H."/>
            <person name="Satoh N."/>
            <person name="Nishiyama T."/>
            <person name="Hasebe M."/>
            <person name="Maruyama T."/>
            <person name="Minagawa J."/>
            <person name="Obokata J."/>
            <person name="Shigenobu S."/>
        </authorList>
    </citation>
    <scope>NUCLEOTIDE SEQUENCE [LARGE SCALE GENOMIC DNA]</scope>
</reference>
<protein>
    <recommendedName>
        <fullName evidence="3">COMM domain-containing protein</fullName>
    </recommendedName>
</protein>
<gene>
    <name evidence="1" type="ORF">ElyMa_003367300</name>
</gene>
<proteinExistence type="predicted"/>
<evidence type="ECO:0008006" key="3">
    <source>
        <dbReference type="Google" id="ProtNLM"/>
    </source>
</evidence>
<accession>A0AAV4JIR4</accession>
<name>A0AAV4JIR4_9GAST</name>
<evidence type="ECO:0000313" key="2">
    <source>
        <dbReference type="Proteomes" id="UP000762676"/>
    </source>
</evidence>
<dbReference type="AlphaFoldDB" id="A0AAV4JIR4"/>